<dbReference type="EMBL" id="CAUJNA010003260">
    <property type="protein sequence ID" value="CAJ1397212.1"/>
    <property type="molecule type" value="Genomic_DNA"/>
</dbReference>
<reference evidence="1" key="1">
    <citation type="submission" date="2023-08" db="EMBL/GenBank/DDBJ databases">
        <authorList>
            <person name="Chen Y."/>
            <person name="Shah S."/>
            <person name="Dougan E. K."/>
            <person name="Thang M."/>
            <person name="Chan C."/>
        </authorList>
    </citation>
    <scope>NUCLEOTIDE SEQUENCE</scope>
</reference>
<name>A0AA36J157_9DINO</name>
<dbReference type="Pfam" id="PF13279">
    <property type="entry name" value="4HBT_2"/>
    <property type="match status" value="2"/>
</dbReference>
<dbReference type="SUPFAM" id="SSF54637">
    <property type="entry name" value="Thioesterase/thiol ester dehydrase-isomerase"/>
    <property type="match status" value="2"/>
</dbReference>
<comment type="caution">
    <text evidence="1">The sequence shown here is derived from an EMBL/GenBank/DDBJ whole genome shotgun (WGS) entry which is preliminary data.</text>
</comment>
<protein>
    <recommendedName>
        <fullName evidence="3">Thioesterase</fullName>
    </recommendedName>
</protein>
<dbReference type="Gene3D" id="3.10.129.10">
    <property type="entry name" value="Hotdog Thioesterase"/>
    <property type="match status" value="2"/>
</dbReference>
<proteinExistence type="predicted"/>
<dbReference type="AlphaFoldDB" id="A0AA36J157"/>
<dbReference type="InterPro" id="IPR050563">
    <property type="entry name" value="4-hydroxybenzoyl-CoA_TE"/>
</dbReference>
<dbReference type="CDD" id="cd00586">
    <property type="entry name" value="4HBT"/>
    <property type="match status" value="1"/>
</dbReference>
<organism evidence="1 2">
    <name type="scientific">Effrenium voratum</name>
    <dbReference type="NCBI Taxonomy" id="2562239"/>
    <lineage>
        <taxon>Eukaryota</taxon>
        <taxon>Sar</taxon>
        <taxon>Alveolata</taxon>
        <taxon>Dinophyceae</taxon>
        <taxon>Suessiales</taxon>
        <taxon>Symbiodiniaceae</taxon>
        <taxon>Effrenium</taxon>
    </lineage>
</organism>
<evidence type="ECO:0008006" key="3">
    <source>
        <dbReference type="Google" id="ProtNLM"/>
    </source>
</evidence>
<dbReference type="GO" id="GO:0047617">
    <property type="term" value="F:fatty acyl-CoA hydrolase activity"/>
    <property type="evidence" value="ECO:0007669"/>
    <property type="project" value="TreeGrafter"/>
</dbReference>
<dbReference type="PANTHER" id="PTHR31793:SF2">
    <property type="entry name" value="BLR1345 PROTEIN"/>
    <property type="match status" value="1"/>
</dbReference>
<dbReference type="InterPro" id="IPR029069">
    <property type="entry name" value="HotDog_dom_sf"/>
</dbReference>
<accession>A0AA36J157</accession>
<dbReference type="PANTHER" id="PTHR31793">
    <property type="entry name" value="4-HYDROXYBENZOYL-COA THIOESTERASE FAMILY MEMBER"/>
    <property type="match status" value="1"/>
</dbReference>
<evidence type="ECO:0000313" key="2">
    <source>
        <dbReference type="Proteomes" id="UP001178507"/>
    </source>
</evidence>
<sequence length="283" mass="30730">MTDPIQTVQSIVNTWNCDEVGHMNVQFYVAAASDANHAYAVSHGQSGPVLSSRDHIRFHRELRVGDIFAVTSRASGIHEGGLILSHELHNSATGVLAATLTNQTDLPAHLDDGPYAPLKDEALPRGLPGMSSLPRLQLDDQAAQNLIPIYQGVVHPEHCDETGRMRQQHIMGRFSDGAAHLWQQVGFDRDTMLKARRGTVVLEMRLDRLADVRAGTVLVAKSAMVEVMGRVLCFAHFLFDASTGALVATGEAAAVMLDLDARKTVAFSDEESAKLAPYIMKVG</sequence>
<evidence type="ECO:0000313" key="1">
    <source>
        <dbReference type="EMBL" id="CAJ1397212.1"/>
    </source>
</evidence>
<keyword evidence="2" id="KW-1185">Reference proteome</keyword>
<dbReference type="Proteomes" id="UP001178507">
    <property type="component" value="Unassembled WGS sequence"/>
</dbReference>
<gene>
    <name evidence="1" type="ORF">EVOR1521_LOCUS21275</name>
</gene>